<dbReference type="AlphaFoldDB" id="A0A9J6H5G8"/>
<comment type="caution">
    <text evidence="3">The sequence shown here is derived from an EMBL/GenBank/DDBJ whole genome shotgun (WGS) entry which is preliminary data.</text>
</comment>
<reference evidence="3 4" key="1">
    <citation type="journal article" date="2020" name="Cell">
        <title>Large-Scale Comparative Analyses of Tick Genomes Elucidate Their Genetic Diversity and Vector Capacities.</title>
        <authorList>
            <consortium name="Tick Genome and Microbiome Consortium (TIGMIC)"/>
            <person name="Jia N."/>
            <person name="Wang J."/>
            <person name="Shi W."/>
            <person name="Du L."/>
            <person name="Sun Y."/>
            <person name="Zhan W."/>
            <person name="Jiang J.F."/>
            <person name="Wang Q."/>
            <person name="Zhang B."/>
            <person name="Ji P."/>
            <person name="Bell-Sakyi L."/>
            <person name="Cui X.M."/>
            <person name="Yuan T.T."/>
            <person name="Jiang B.G."/>
            <person name="Yang W.F."/>
            <person name="Lam T.T."/>
            <person name="Chang Q.C."/>
            <person name="Ding S.J."/>
            <person name="Wang X.J."/>
            <person name="Zhu J.G."/>
            <person name="Ruan X.D."/>
            <person name="Zhao L."/>
            <person name="Wei J.T."/>
            <person name="Ye R.Z."/>
            <person name="Que T.C."/>
            <person name="Du C.H."/>
            <person name="Zhou Y.H."/>
            <person name="Cheng J.X."/>
            <person name="Dai P.F."/>
            <person name="Guo W.B."/>
            <person name="Han X.H."/>
            <person name="Huang E.J."/>
            <person name="Li L.F."/>
            <person name="Wei W."/>
            <person name="Gao Y.C."/>
            <person name="Liu J.Z."/>
            <person name="Shao H.Z."/>
            <person name="Wang X."/>
            <person name="Wang C.C."/>
            <person name="Yang T.C."/>
            <person name="Huo Q.B."/>
            <person name="Li W."/>
            <person name="Chen H.Y."/>
            <person name="Chen S.E."/>
            <person name="Zhou L.G."/>
            <person name="Ni X.B."/>
            <person name="Tian J.H."/>
            <person name="Sheng Y."/>
            <person name="Liu T."/>
            <person name="Pan Y.S."/>
            <person name="Xia L.Y."/>
            <person name="Li J."/>
            <person name="Zhao F."/>
            <person name="Cao W.C."/>
        </authorList>
    </citation>
    <scope>NUCLEOTIDE SEQUENCE [LARGE SCALE GENOMIC DNA]</scope>
    <source>
        <strain evidence="3">HaeL-2018</strain>
    </source>
</reference>
<evidence type="ECO:0000256" key="2">
    <source>
        <dbReference type="SAM" id="MobiDB-lite"/>
    </source>
</evidence>
<keyword evidence="1" id="KW-0175">Coiled coil</keyword>
<evidence type="ECO:0000313" key="3">
    <source>
        <dbReference type="EMBL" id="KAH9382923.1"/>
    </source>
</evidence>
<feature type="coiled-coil region" evidence="1">
    <location>
        <begin position="1"/>
        <end position="63"/>
    </location>
</feature>
<accession>A0A9J6H5G8</accession>
<dbReference type="VEuPathDB" id="VectorBase:HLOH_062540"/>
<dbReference type="EMBL" id="JABSTR010000664">
    <property type="protein sequence ID" value="KAH9382923.1"/>
    <property type="molecule type" value="Genomic_DNA"/>
</dbReference>
<gene>
    <name evidence="3" type="ORF">HPB48_023553</name>
</gene>
<proteinExistence type="predicted"/>
<evidence type="ECO:0000256" key="1">
    <source>
        <dbReference type="SAM" id="Coils"/>
    </source>
</evidence>
<organism evidence="3 4">
    <name type="scientific">Haemaphysalis longicornis</name>
    <name type="common">Bush tick</name>
    <dbReference type="NCBI Taxonomy" id="44386"/>
    <lineage>
        <taxon>Eukaryota</taxon>
        <taxon>Metazoa</taxon>
        <taxon>Ecdysozoa</taxon>
        <taxon>Arthropoda</taxon>
        <taxon>Chelicerata</taxon>
        <taxon>Arachnida</taxon>
        <taxon>Acari</taxon>
        <taxon>Parasitiformes</taxon>
        <taxon>Ixodida</taxon>
        <taxon>Ixodoidea</taxon>
        <taxon>Ixodidae</taxon>
        <taxon>Haemaphysalinae</taxon>
        <taxon>Haemaphysalis</taxon>
    </lineage>
</organism>
<evidence type="ECO:0000313" key="4">
    <source>
        <dbReference type="Proteomes" id="UP000821853"/>
    </source>
</evidence>
<dbReference type="Proteomes" id="UP000821853">
    <property type="component" value="Unassembled WGS sequence"/>
</dbReference>
<keyword evidence="4" id="KW-1185">Reference proteome</keyword>
<feature type="region of interest" description="Disordered" evidence="2">
    <location>
        <begin position="233"/>
        <end position="255"/>
    </location>
</feature>
<sequence length="342" mass="38868">MEELISQRLQLRDEVSTMIRQVEKHLLYGSLSLVMLYSWNKTLLEKEQALKKLNGEVEDLIAIDKIAEEIKSAEAWANTIVTMKWKVQGVISDLRQSLKSSVQQRIKRNVDHLDVTSFTSYGSNGEGTSPDMSATSLMGITDEPYNKRSITDLRNDPELKSNQDSDIDYFANSTSLPSAPAETFQCRHPEFEAENDGDTQKRLIRTVSHVNVNEEAPTSNNVEELTLRAKIAHQKQCRTHPTGKGGKKRRGTNLPEESLQRSVFIILCGKRGNALQLAVKKMQRHTTRKPRKQRCTGRIPRRLRMSQRCQENLSRGDTTVFCGAHTAAYVPHFAWCNSTLRR</sequence>
<name>A0A9J6H5G8_HAELO</name>
<protein>
    <submittedName>
        <fullName evidence="3">Uncharacterized protein</fullName>
    </submittedName>
</protein>